<accession>A0A131Z132</accession>
<protein>
    <submittedName>
        <fullName evidence="2">TIL domain containing protein</fullName>
    </submittedName>
</protein>
<feature type="region of interest" description="Disordered" evidence="1">
    <location>
        <begin position="190"/>
        <end position="231"/>
    </location>
</feature>
<organism evidence="2">
    <name type="scientific">Rhipicephalus appendiculatus</name>
    <name type="common">Brown ear tick</name>
    <dbReference type="NCBI Taxonomy" id="34631"/>
    <lineage>
        <taxon>Eukaryota</taxon>
        <taxon>Metazoa</taxon>
        <taxon>Ecdysozoa</taxon>
        <taxon>Arthropoda</taxon>
        <taxon>Chelicerata</taxon>
        <taxon>Arachnida</taxon>
        <taxon>Acari</taxon>
        <taxon>Parasitiformes</taxon>
        <taxon>Ixodida</taxon>
        <taxon>Ixodoidea</taxon>
        <taxon>Ixodidae</taxon>
        <taxon>Rhipicephalinae</taxon>
        <taxon>Rhipicephalus</taxon>
        <taxon>Rhipicephalus</taxon>
    </lineage>
</organism>
<evidence type="ECO:0000256" key="1">
    <source>
        <dbReference type="SAM" id="MobiDB-lite"/>
    </source>
</evidence>
<dbReference type="EMBL" id="GEDV01004112">
    <property type="protein sequence ID" value="JAP84445.1"/>
    <property type="molecule type" value="Transcribed_RNA"/>
</dbReference>
<reference evidence="2" key="1">
    <citation type="journal article" date="2016" name="Ticks Tick Borne Dis.">
        <title>De novo assembly and annotation of the salivary gland transcriptome of Rhipicephalus appendiculatus male and female ticks during blood feeding.</title>
        <authorList>
            <person name="de Castro M.H."/>
            <person name="de Klerk D."/>
            <person name="Pienaar R."/>
            <person name="Latif A.A."/>
            <person name="Rees D.J."/>
            <person name="Mans B.J."/>
        </authorList>
    </citation>
    <scope>NUCLEOTIDE SEQUENCE</scope>
    <source>
        <tissue evidence="2">Salivary glands</tissue>
    </source>
</reference>
<proteinExistence type="predicted"/>
<sequence length="231" mass="22881">MSSAGNNTRIFTSTVAVGNGMGNSGPAGAANSNNEISVGGTRGSTNARTTHMSETPDISRAGLGTEAANNGFVGIRTHLGTLTGASRGGAILPSTSTDRTQNLATYTPGALPAGTVHLALAATGARTGAAGAAGVTGDAANNVVNVANIGRSKYGETFHSLYPFVLSLVHTPNTAESTSGLIRSNSAFASGLPKPSVPSRNVDIGGTQPDPASVVDSANTPAPGRTPLVNK</sequence>
<feature type="compositionally biased region" description="Polar residues" evidence="1">
    <location>
        <begin position="43"/>
        <end position="53"/>
    </location>
</feature>
<dbReference type="AlphaFoldDB" id="A0A131Z132"/>
<name>A0A131Z132_RHIAP</name>
<evidence type="ECO:0000313" key="2">
    <source>
        <dbReference type="EMBL" id="JAP84445.1"/>
    </source>
</evidence>
<feature type="region of interest" description="Disordered" evidence="1">
    <location>
        <begin position="22"/>
        <end position="60"/>
    </location>
</feature>